<evidence type="ECO:0000313" key="2">
    <source>
        <dbReference type="EMBL" id="RID82807.1"/>
    </source>
</evidence>
<keyword evidence="3" id="KW-1185">Reference proteome</keyword>
<dbReference type="PANTHER" id="PTHR33169">
    <property type="entry name" value="PADR-FAMILY TRANSCRIPTIONAL REGULATOR"/>
    <property type="match status" value="1"/>
</dbReference>
<protein>
    <submittedName>
        <fullName evidence="2">PadR family transcriptional regulator</fullName>
    </submittedName>
</protein>
<comment type="caution">
    <text evidence="2">The sequence shown here is derived from an EMBL/GenBank/DDBJ whole genome shotgun (WGS) entry which is preliminary data.</text>
</comment>
<name>A0A398AYX1_9BACI</name>
<sequence length="173" mass="19816">MEQRSLILLGLLMSQSQHGYQINEFIERNLSTITDMKKPTAYATLDKLSQNGYIDIQLEQEGNRPTRKVYSINDSGKQYFYQLLLNNLSSAERVNYQGDIGLMFIDFLPLEKTIPALEERLNNSKKLLEVMKQTPSHGVRSGVNLAVEHKITMLEAEVAFLEKSIRNLSLYSE</sequence>
<organism evidence="2 3">
    <name type="scientific">Peribacillus asahii</name>
    <dbReference type="NCBI Taxonomy" id="228899"/>
    <lineage>
        <taxon>Bacteria</taxon>
        <taxon>Bacillati</taxon>
        <taxon>Bacillota</taxon>
        <taxon>Bacilli</taxon>
        <taxon>Bacillales</taxon>
        <taxon>Bacillaceae</taxon>
        <taxon>Peribacillus</taxon>
    </lineage>
</organism>
<evidence type="ECO:0000259" key="1">
    <source>
        <dbReference type="Pfam" id="PF03551"/>
    </source>
</evidence>
<proteinExistence type="predicted"/>
<dbReference type="InterPro" id="IPR036388">
    <property type="entry name" value="WH-like_DNA-bd_sf"/>
</dbReference>
<dbReference type="PANTHER" id="PTHR33169:SF27">
    <property type="entry name" value="TRANSCRIPTIONAL REGULATOR PADR FAMILY PROTEIN"/>
    <property type="match status" value="1"/>
</dbReference>
<evidence type="ECO:0000313" key="3">
    <source>
        <dbReference type="Proteomes" id="UP000266016"/>
    </source>
</evidence>
<dbReference type="InterPro" id="IPR052509">
    <property type="entry name" value="Metal_resp_DNA-bind_regulator"/>
</dbReference>
<dbReference type="Proteomes" id="UP000266016">
    <property type="component" value="Unassembled WGS sequence"/>
</dbReference>
<dbReference type="EMBL" id="QWVS01000042">
    <property type="protein sequence ID" value="RID82807.1"/>
    <property type="molecule type" value="Genomic_DNA"/>
</dbReference>
<dbReference type="InterPro" id="IPR005149">
    <property type="entry name" value="Tscrpt_reg_PadR_N"/>
</dbReference>
<dbReference type="AlphaFoldDB" id="A0A398AYX1"/>
<dbReference type="RefSeq" id="WP_119118424.1">
    <property type="nucleotide sequence ID" value="NZ_QWVS01000042.1"/>
</dbReference>
<dbReference type="SUPFAM" id="SSF46785">
    <property type="entry name" value="Winged helix' DNA-binding domain"/>
    <property type="match status" value="1"/>
</dbReference>
<dbReference type="InterPro" id="IPR036390">
    <property type="entry name" value="WH_DNA-bd_sf"/>
</dbReference>
<gene>
    <name evidence="2" type="ORF">D1953_17330</name>
</gene>
<reference evidence="2 3" key="1">
    <citation type="submission" date="2018-08" db="EMBL/GenBank/DDBJ databases">
        <title>Bacillus jemisoniae sp. nov., Bacillus chryseoplanitiae sp. nov., Bacillus resnikiae sp. nov., and Bacillus frankliniae sp. nov., isolated from Viking spacecraft and associated surfaces.</title>
        <authorList>
            <person name="Seuylemezian A."/>
            <person name="Vaishampayan P."/>
        </authorList>
    </citation>
    <scope>NUCLEOTIDE SEQUENCE [LARGE SCALE GENOMIC DNA]</scope>
    <source>
        <strain evidence="2 3">MA001</strain>
    </source>
</reference>
<accession>A0A398AYX1</accession>
<feature type="domain" description="Transcription regulator PadR N-terminal" evidence="1">
    <location>
        <begin position="8"/>
        <end position="80"/>
    </location>
</feature>
<dbReference type="Pfam" id="PF03551">
    <property type="entry name" value="PadR"/>
    <property type="match status" value="1"/>
</dbReference>
<dbReference type="Gene3D" id="1.10.10.10">
    <property type="entry name" value="Winged helix-like DNA-binding domain superfamily/Winged helix DNA-binding domain"/>
    <property type="match status" value="1"/>
</dbReference>